<accession>A0A804QXW9</accession>
<organism evidence="1 2">
    <name type="scientific">Zea mays</name>
    <name type="common">Maize</name>
    <dbReference type="NCBI Taxonomy" id="4577"/>
    <lineage>
        <taxon>Eukaryota</taxon>
        <taxon>Viridiplantae</taxon>
        <taxon>Streptophyta</taxon>
        <taxon>Embryophyta</taxon>
        <taxon>Tracheophyta</taxon>
        <taxon>Spermatophyta</taxon>
        <taxon>Magnoliopsida</taxon>
        <taxon>Liliopsida</taxon>
        <taxon>Poales</taxon>
        <taxon>Poaceae</taxon>
        <taxon>PACMAD clade</taxon>
        <taxon>Panicoideae</taxon>
        <taxon>Andropogonodae</taxon>
        <taxon>Andropogoneae</taxon>
        <taxon>Tripsacinae</taxon>
        <taxon>Zea</taxon>
    </lineage>
</organism>
<evidence type="ECO:0000313" key="2">
    <source>
        <dbReference type="Proteomes" id="UP000007305"/>
    </source>
</evidence>
<evidence type="ECO:0000313" key="1">
    <source>
        <dbReference type="EnsemblPlants" id="Zm00001eb368370_P001"/>
    </source>
</evidence>
<dbReference type="AlphaFoldDB" id="A0A804QXW9"/>
<proteinExistence type="predicted"/>
<dbReference type="InParanoid" id="A0A804QXW9"/>
<reference evidence="2" key="1">
    <citation type="journal article" date="2009" name="Science">
        <title>The B73 maize genome: complexity, diversity, and dynamics.</title>
        <authorList>
            <person name="Schnable P.S."/>
            <person name="Ware D."/>
            <person name="Fulton R.S."/>
            <person name="Stein J.C."/>
            <person name="Wei F."/>
            <person name="Pasternak S."/>
            <person name="Liang C."/>
            <person name="Zhang J."/>
            <person name="Fulton L."/>
            <person name="Graves T.A."/>
            <person name="Minx P."/>
            <person name="Reily A.D."/>
            <person name="Courtney L."/>
            <person name="Kruchowski S.S."/>
            <person name="Tomlinson C."/>
            <person name="Strong C."/>
            <person name="Delehaunty K."/>
            <person name="Fronick C."/>
            <person name="Courtney B."/>
            <person name="Rock S.M."/>
            <person name="Belter E."/>
            <person name="Du F."/>
            <person name="Kim K."/>
            <person name="Abbott R.M."/>
            <person name="Cotton M."/>
            <person name="Levy A."/>
            <person name="Marchetto P."/>
            <person name="Ochoa K."/>
            <person name="Jackson S.M."/>
            <person name="Gillam B."/>
            <person name="Chen W."/>
            <person name="Yan L."/>
            <person name="Higginbotham J."/>
            <person name="Cardenas M."/>
            <person name="Waligorski J."/>
            <person name="Applebaum E."/>
            <person name="Phelps L."/>
            <person name="Falcone J."/>
            <person name="Kanchi K."/>
            <person name="Thane T."/>
            <person name="Scimone A."/>
            <person name="Thane N."/>
            <person name="Henke J."/>
            <person name="Wang T."/>
            <person name="Ruppert J."/>
            <person name="Shah N."/>
            <person name="Rotter K."/>
            <person name="Hodges J."/>
            <person name="Ingenthron E."/>
            <person name="Cordes M."/>
            <person name="Kohlberg S."/>
            <person name="Sgro J."/>
            <person name="Delgado B."/>
            <person name="Mead K."/>
            <person name="Chinwalla A."/>
            <person name="Leonard S."/>
            <person name="Crouse K."/>
            <person name="Collura K."/>
            <person name="Kudrna D."/>
            <person name="Currie J."/>
            <person name="He R."/>
            <person name="Angelova A."/>
            <person name="Rajasekar S."/>
            <person name="Mueller T."/>
            <person name="Lomeli R."/>
            <person name="Scara G."/>
            <person name="Ko A."/>
            <person name="Delaney K."/>
            <person name="Wissotski M."/>
            <person name="Lopez G."/>
            <person name="Campos D."/>
            <person name="Braidotti M."/>
            <person name="Ashley E."/>
            <person name="Golser W."/>
            <person name="Kim H."/>
            <person name="Lee S."/>
            <person name="Lin J."/>
            <person name="Dujmic Z."/>
            <person name="Kim W."/>
            <person name="Talag J."/>
            <person name="Zuccolo A."/>
            <person name="Fan C."/>
            <person name="Sebastian A."/>
            <person name="Kramer M."/>
            <person name="Spiegel L."/>
            <person name="Nascimento L."/>
            <person name="Zutavern T."/>
            <person name="Miller B."/>
            <person name="Ambroise C."/>
            <person name="Muller S."/>
            <person name="Spooner W."/>
            <person name="Narechania A."/>
            <person name="Ren L."/>
            <person name="Wei S."/>
            <person name="Kumari S."/>
            <person name="Faga B."/>
            <person name="Levy M.J."/>
            <person name="McMahan L."/>
            <person name="Van Buren P."/>
            <person name="Vaughn M.W."/>
            <person name="Ying K."/>
            <person name="Yeh C.-T."/>
            <person name="Emrich S.J."/>
            <person name="Jia Y."/>
            <person name="Kalyanaraman A."/>
            <person name="Hsia A.-P."/>
            <person name="Barbazuk W.B."/>
            <person name="Baucom R.S."/>
            <person name="Brutnell T.P."/>
            <person name="Carpita N.C."/>
            <person name="Chaparro C."/>
            <person name="Chia J.-M."/>
            <person name="Deragon J.-M."/>
            <person name="Estill J.C."/>
            <person name="Fu Y."/>
            <person name="Jeddeloh J.A."/>
            <person name="Han Y."/>
            <person name="Lee H."/>
            <person name="Li P."/>
            <person name="Lisch D.R."/>
            <person name="Liu S."/>
            <person name="Liu Z."/>
            <person name="Nagel D.H."/>
            <person name="McCann M.C."/>
            <person name="SanMiguel P."/>
            <person name="Myers A.M."/>
            <person name="Nettleton D."/>
            <person name="Nguyen J."/>
            <person name="Penning B.W."/>
            <person name="Ponnala L."/>
            <person name="Schneider K.L."/>
            <person name="Schwartz D.C."/>
            <person name="Sharma A."/>
            <person name="Soderlund C."/>
            <person name="Springer N.M."/>
            <person name="Sun Q."/>
            <person name="Wang H."/>
            <person name="Waterman M."/>
            <person name="Westerman R."/>
            <person name="Wolfgruber T.K."/>
            <person name="Yang L."/>
            <person name="Yu Y."/>
            <person name="Zhang L."/>
            <person name="Zhou S."/>
            <person name="Zhu Q."/>
            <person name="Bennetzen J.L."/>
            <person name="Dawe R.K."/>
            <person name="Jiang J."/>
            <person name="Jiang N."/>
            <person name="Presting G.G."/>
            <person name="Wessler S.R."/>
            <person name="Aluru S."/>
            <person name="Martienssen R.A."/>
            <person name="Clifton S.W."/>
            <person name="McCombie W.R."/>
            <person name="Wing R.A."/>
            <person name="Wilson R.K."/>
        </authorList>
    </citation>
    <scope>NUCLEOTIDE SEQUENCE [LARGE SCALE GENOMIC DNA]</scope>
    <source>
        <strain evidence="2">cv. B73</strain>
    </source>
</reference>
<protein>
    <submittedName>
        <fullName evidence="1">Uncharacterized protein</fullName>
    </submittedName>
</protein>
<reference evidence="1" key="2">
    <citation type="submission" date="2019-07" db="EMBL/GenBank/DDBJ databases">
        <authorList>
            <person name="Seetharam A."/>
            <person name="Woodhouse M."/>
            <person name="Cannon E."/>
        </authorList>
    </citation>
    <scope>NUCLEOTIDE SEQUENCE [LARGE SCALE GENOMIC DNA]</scope>
    <source>
        <strain evidence="1">cv. B73</strain>
    </source>
</reference>
<dbReference type="Proteomes" id="UP000007305">
    <property type="component" value="Chromosome 8"/>
</dbReference>
<name>A0A804QXW9_MAIZE</name>
<reference evidence="1" key="3">
    <citation type="submission" date="2021-05" db="UniProtKB">
        <authorList>
            <consortium name="EnsemblPlants"/>
        </authorList>
    </citation>
    <scope>IDENTIFICATION</scope>
    <source>
        <strain evidence="1">cv. B73</strain>
    </source>
</reference>
<keyword evidence="2" id="KW-1185">Reference proteome</keyword>
<dbReference type="Gramene" id="Zm00001eb368370_T001">
    <property type="protein sequence ID" value="Zm00001eb368370_P001"/>
    <property type="gene ID" value="Zm00001eb368370"/>
</dbReference>
<sequence>MYQPGKAQHNIFSFFIKPKCSVIGKKEPGSTDVLKIIVSTTRYYPEKRILTVSTGSLPITKYYLAASNSQLPMKEPPSCFRVAELVITTFFYGLQEKGSTFCYSELYRQVSFLPLKPEITVEDAQKIVRIWERISVGVTHQA</sequence>
<dbReference type="EnsemblPlants" id="Zm00001eb368370_T001">
    <property type="protein sequence ID" value="Zm00001eb368370_P001"/>
    <property type="gene ID" value="Zm00001eb368370"/>
</dbReference>